<protein>
    <recommendedName>
        <fullName evidence="3">histidine kinase</fullName>
        <ecNumber evidence="3">2.7.13.3</ecNumber>
    </recommendedName>
</protein>
<dbReference type="InterPro" id="IPR003660">
    <property type="entry name" value="HAMP_dom"/>
</dbReference>
<dbReference type="Pfam" id="PF00672">
    <property type="entry name" value="HAMP"/>
    <property type="match status" value="1"/>
</dbReference>
<dbReference type="EC" id="2.7.13.3" evidence="3"/>
<feature type="transmembrane region" description="Helical" evidence="12">
    <location>
        <begin position="243"/>
        <end position="261"/>
    </location>
</feature>
<evidence type="ECO:0000256" key="11">
    <source>
        <dbReference type="SAM" id="MobiDB-lite"/>
    </source>
</evidence>
<organism evidence="15 16">
    <name type="scientific">Luteolibacter luteus</name>
    <dbReference type="NCBI Taxonomy" id="2728835"/>
    <lineage>
        <taxon>Bacteria</taxon>
        <taxon>Pseudomonadati</taxon>
        <taxon>Verrucomicrobiota</taxon>
        <taxon>Verrucomicrobiia</taxon>
        <taxon>Verrucomicrobiales</taxon>
        <taxon>Verrucomicrobiaceae</taxon>
        <taxon>Luteolibacter</taxon>
    </lineage>
</organism>
<proteinExistence type="predicted"/>
<dbReference type="PANTHER" id="PTHR45436">
    <property type="entry name" value="SENSOR HISTIDINE KINASE YKOH"/>
    <property type="match status" value="1"/>
</dbReference>
<dbReference type="AlphaFoldDB" id="A0A858RDV9"/>
<feature type="region of interest" description="Disordered" evidence="11">
    <location>
        <begin position="54"/>
        <end position="149"/>
    </location>
</feature>
<feature type="compositionally biased region" description="Basic and acidic residues" evidence="11">
    <location>
        <begin position="128"/>
        <end position="138"/>
    </location>
</feature>
<evidence type="ECO:0000256" key="10">
    <source>
        <dbReference type="ARBA" id="ARBA00023136"/>
    </source>
</evidence>
<dbReference type="InterPro" id="IPR050428">
    <property type="entry name" value="TCS_sensor_his_kinase"/>
</dbReference>
<dbReference type="SUPFAM" id="SSF55874">
    <property type="entry name" value="ATPase domain of HSP90 chaperone/DNA topoisomerase II/histidine kinase"/>
    <property type="match status" value="1"/>
</dbReference>
<evidence type="ECO:0000259" key="14">
    <source>
        <dbReference type="PROSITE" id="PS50885"/>
    </source>
</evidence>
<dbReference type="InterPro" id="IPR036097">
    <property type="entry name" value="HisK_dim/P_sf"/>
</dbReference>
<keyword evidence="6 12" id="KW-0812">Transmembrane</keyword>
<keyword evidence="8 12" id="KW-1133">Transmembrane helix</keyword>
<feature type="domain" description="Histidine kinase" evidence="13">
    <location>
        <begin position="324"/>
        <end position="539"/>
    </location>
</feature>
<evidence type="ECO:0000256" key="6">
    <source>
        <dbReference type="ARBA" id="ARBA00022692"/>
    </source>
</evidence>
<dbReference type="Gene3D" id="3.30.565.10">
    <property type="entry name" value="Histidine kinase-like ATPase, C-terminal domain"/>
    <property type="match status" value="1"/>
</dbReference>
<evidence type="ECO:0000256" key="1">
    <source>
        <dbReference type="ARBA" id="ARBA00000085"/>
    </source>
</evidence>
<dbReference type="InterPro" id="IPR003594">
    <property type="entry name" value="HATPase_dom"/>
</dbReference>
<name>A0A858RDV9_9BACT</name>
<dbReference type="PRINTS" id="PR00344">
    <property type="entry name" value="BCTRLSENSOR"/>
</dbReference>
<dbReference type="CDD" id="cd00082">
    <property type="entry name" value="HisKA"/>
    <property type="match status" value="1"/>
</dbReference>
<evidence type="ECO:0000256" key="7">
    <source>
        <dbReference type="ARBA" id="ARBA00022777"/>
    </source>
</evidence>
<dbReference type="KEGG" id="luo:HHL09_03575"/>
<evidence type="ECO:0000313" key="16">
    <source>
        <dbReference type="Proteomes" id="UP000501812"/>
    </source>
</evidence>
<evidence type="ECO:0000256" key="5">
    <source>
        <dbReference type="ARBA" id="ARBA00022679"/>
    </source>
</evidence>
<dbReference type="InterPro" id="IPR036890">
    <property type="entry name" value="HATPase_C_sf"/>
</dbReference>
<keyword evidence="7" id="KW-0418">Kinase</keyword>
<keyword evidence="4" id="KW-0597">Phosphoprotein</keyword>
<evidence type="ECO:0000256" key="4">
    <source>
        <dbReference type="ARBA" id="ARBA00022553"/>
    </source>
</evidence>
<dbReference type="Pfam" id="PF00512">
    <property type="entry name" value="HisKA"/>
    <property type="match status" value="1"/>
</dbReference>
<dbReference type="SMART" id="SM00387">
    <property type="entry name" value="HATPase_c"/>
    <property type="match status" value="1"/>
</dbReference>
<dbReference type="Gene3D" id="1.10.287.130">
    <property type="match status" value="1"/>
</dbReference>
<comment type="subcellular location">
    <subcellularLocation>
        <location evidence="2">Membrane</location>
    </subcellularLocation>
</comment>
<dbReference type="Proteomes" id="UP000501812">
    <property type="component" value="Chromosome"/>
</dbReference>
<dbReference type="SUPFAM" id="SSF158472">
    <property type="entry name" value="HAMP domain-like"/>
    <property type="match status" value="1"/>
</dbReference>
<feature type="transmembrane region" description="Helical" evidence="12">
    <location>
        <begin position="12"/>
        <end position="32"/>
    </location>
</feature>
<dbReference type="GO" id="GO:0005886">
    <property type="term" value="C:plasma membrane"/>
    <property type="evidence" value="ECO:0007669"/>
    <property type="project" value="TreeGrafter"/>
</dbReference>
<evidence type="ECO:0000256" key="12">
    <source>
        <dbReference type="SAM" id="Phobius"/>
    </source>
</evidence>
<feature type="domain" description="HAMP" evidence="14">
    <location>
        <begin position="263"/>
        <end position="316"/>
    </location>
</feature>
<feature type="compositionally biased region" description="Pro residues" evidence="11">
    <location>
        <begin position="63"/>
        <end position="84"/>
    </location>
</feature>
<keyword evidence="5" id="KW-0808">Transferase</keyword>
<dbReference type="PROSITE" id="PS50109">
    <property type="entry name" value="HIS_KIN"/>
    <property type="match status" value="1"/>
</dbReference>
<sequence length="550" mass="59404">MLTDSIRWRMQLWLGILLIGMLVAFGATSWQLEKDERIRRLDDELAKRCAALGVGVRTGGGPPGWPADLPPGGRPGGPGGPPPGFGKGRGGPEGDRFGPPPDFGPARGAPVGPPGGKGGPGGPPPDFARSEFPEERDGPLPIPPDMPQDRVPDDVKALFPEKGAVARFYYSVWVNHDLRQQKSALAPEYVPMPSREGRSTQMQFRDRDGMREAYHFTERGECVLAGRPLQSDFAAIRNSAMRLSLTGLVVLAVGLGGGWVLTSRSIRPIEQIAASARRISEGDLSERIPEGRRGNELGQLAMVLNSTFAKLEDSFIQQKRFTSDASHELRTPLTVLITETQAALSRERSAGDYREALEGNLETAREMKKLTEALLELARLDAGTDSARGLPFDLAEVAGKVTNKLRTLAEQRSIRLLQDLQPVSVNGSPERLGLVISNLTENAIFYGKRFGNITVSTWETDENVFLRVADDGPGIAPEDLPHLFDRFYRADKSRTGSRGRYGLGLAICRGLVEAEDGVISVESVKGEGAAFTVKLPKATASPGAGLEGNS</sequence>
<keyword evidence="9" id="KW-0902">Two-component regulatory system</keyword>
<evidence type="ECO:0000259" key="13">
    <source>
        <dbReference type="PROSITE" id="PS50109"/>
    </source>
</evidence>
<evidence type="ECO:0000256" key="8">
    <source>
        <dbReference type="ARBA" id="ARBA00022989"/>
    </source>
</evidence>
<gene>
    <name evidence="15" type="ORF">HHL09_03575</name>
</gene>
<dbReference type="CDD" id="cd06225">
    <property type="entry name" value="HAMP"/>
    <property type="match status" value="1"/>
</dbReference>
<evidence type="ECO:0000256" key="3">
    <source>
        <dbReference type="ARBA" id="ARBA00012438"/>
    </source>
</evidence>
<dbReference type="CDD" id="cd00075">
    <property type="entry name" value="HATPase"/>
    <property type="match status" value="1"/>
</dbReference>
<dbReference type="GO" id="GO:0000155">
    <property type="term" value="F:phosphorelay sensor kinase activity"/>
    <property type="evidence" value="ECO:0007669"/>
    <property type="project" value="InterPro"/>
</dbReference>
<reference evidence="15 16" key="1">
    <citation type="submission" date="2020-04" db="EMBL/GenBank/DDBJ databases">
        <title>Luteolibacter sp. G-1-1-1 isolated from soil.</title>
        <authorList>
            <person name="Dahal R.H."/>
        </authorList>
    </citation>
    <scope>NUCLEOTIDE SEQUENCE [LARGE SCALE GENOMIC DNA]</scope>
    <source>
        <strain evidence="15 16">G-1-1-1</strain>
    </source>
</reference>
<dbReference type="InterPro" id="IPR004358">
    <property type="entry name" value="Sig_transdc_His_kin-like_C"/>
</dbReference>
<dbReference type="FunFam" id="3.30.565.10:FF:000006">
    <property type="entry name" value="Sensor histidine kinase WalK"/>
    <property type="match status" value="1"/>
</dbReference>
<keyword evidence="10 12" id="KW-0472">Membrane</keyword>
<dbReference type="Pfam" id="PF02518">
    <property type="entry name" value="HATPase_c"/>
    <property type="match status" value="1"/>
</dbReference>
<dbReference type="SMART" id="SM00388">
    <property type="entry name" value="HisKA"/>
    <property type="match status" value="1"/>
</dbReference>
<evidence type="ECO:0000256" key="9">
    <source>
        <dbReference type="ARBA" id="ARBA00023012"/>
    </source>
</evidence>
<dbReference type="Gene3D" id="6.10.340.10">
    <property type="match status" value="1"/>
</dbReference>
<evidence type="ECO:0000313" key="15">
    <source>
        <dbReference type="EMBL" id="QJE94895.1"/>
    </source>
</evidence>
<dbReference type="PROSITE" id="PS50885">
    <property type="entry name" value="HAMP"/>
    <property type="match status" value="1"/>
</dbReference>
<dbReference type="SUPFAM" id="SSF47384">
    <property type="entry name" value="Homodimeric domain of signal transducing histidine kinase"/>
    <property type="match status" value="1"/>
</dbReference>
<keyword evidence="16" id="KW-1185">Reference proteome</keyword>
<accession>A0A858RDV9</accession>
<dbReference type="RefSeq" id="WP_169453116.1">
    <property type="nucleotide sequence ID" value="NZ_CP051774.1"/>
</dbReference>
<comment type="catalytic activity">
    <reaction evidence="1">
        <text>ATP + protein L-histidine = ADP + protein N-phospho-L-histidine.</text>
        <dbReference type="EC" id="2.7.13.3"/>
    </reaction>
</comment>
<dbReference type="SMART" id="SM00304">
    <property type="entry name" value="HAMP"/>
    <property type="match status" value="1"/>
</dbReference>
<dbReference type="PANTHER" id="PTHR45436:SF5">
    <property type="entry name" value="SENSOR HISTIDINE KINASE TRCS"/>
    <property type="match status" value="1"/>
</dbReference>
<dbReference type="EMBL" id="CP051774">
    <property type="protein sequence ID" value="QJE94895.1"/>
    <property type="molecule type" value="Genomic_DNA"/>
</dbReference>
<dbReference type="InterPro" id="IPR005467">
    <property type="entry name" value="His_kinase_dom"/>
</dbReference>
<dbReference type="InterPro" id="IPR003661">
    <property type="entry name" value="HisK_dim/P_dom"/>
</dbReference>
<evidence type="ECO:0000256" key="2">
    <source>
        <dbReference type="ARBA" id="ARBA00004370"/>
    </source>
</evidence>